<dbReference type="GO" id="GO:0008270">
    <property type="term" value="F:zinc ion binding"/>
    <property type="evidence" value="ECO:0007669"/>
    <property type="project" value="UniProtKB-KW"/>
</dbReference>
<dbReference type="PATRIC" id="fig|1678840.3.peg.214"/>
<gene>
    <name evidence="7" type="ORF">ATC1_11177</name>
</gene>
<dbReference type="PROSITE" id="PS50076">
    <property type="entry name" value="DNAJ_2"/>
    <property type="match status" value="1"/>
</dbReference>
<evidence type="ECO:0000256" key="1">
    <source>
        <dbReference type="ARBA" id="ARBA00022723"/>
    </source>
</evidence>
<dbReference type="SMART" id="SM00271">
    <property type="entry name" value="DnaJ"/>
    <property type="match status" value="1"/>
</dbReference>
<dbReference type="PRINTS" id="PR00625">
    <property type="entry name" value="JDOMAIN"/>
</dbReference>
<organism evidence="7">
    <name type="scientific">Flexilinea flocculi</name>
    <dbReference type="NCBI Taxonomy" id="1678840"/>
    <lineage>
        <taxon>Bacteria</taxon>
        <taxon>Bacillati</taxon>
        <taxon>Chloroflexota</taxon>
        <taxon>Anaerolineae</taxon>
        <taxon>Anaerolineales</taxon>
        <taxon>Anaerolineaceae</taxon>
        <taxon>Flexilinea</taxon>
    </lineage>
</organism>
<dbReference type="Proteomes" id="UP000053370">
    <property type="component" value="Unassembled WGS sequence"/>
</dbReference>
<dbReference type="SUPFAM" id="SSF49493">
    <property type="entry name" value="HSP40/DnaJ peptide-binding domain"/>
    <property type="match status" value="2"/>
</dbReference>
<keyword evidence="4" id="KW-0862">Zinc</keyword>
<dbReference type="InterPro" id="IPR002939">
    <property type="entry name" value="DnaJ_C"/>
</dbReference>
<evidence type="ECO:0000256" key="2">
    <source>
        <dbReference type="ARBA" id="ARBA00022737"/>
    </source>
</evidence>
<dbReference type="GO" id="GO:0051082">
    <property type="term" value="F:unfolded protein binding"/>
    <property type="evidence" value="ECO:0007669"/>
    <property type="project" value="InterPro"/>
</dbReference>
<dbReference type="PANTHER" id="PTHR43096:SF48">
    <property type="entry name" value="CHAPERONE PROTEIN DNAJ"/>
    <property type="match status" value="1"/>
</dbReference>
<accession>A0A0K8PAT7</accession>
<dbReference type="InterPro" id="IPR008971">
    <property type="entry name" value="HSP40/DnaJ_pept-bd"/>
</dbReference>
<protein>
    <submittedName>
        <fullName evidence="7">DnaJ-class molecular chaperone with C-terminal Zn finger domain</fullName>
    </submittedName>
</protein>
<keyword evidence="5" id="KW-0143">Chaperone</keyword>
<keyword evidence="3" id="KW-0863">Zinc-finger</keyword>
<evidence type="ECO:0000313" key="8">
    <source>
        <dbReference type="Proteomes" id="UP000053370"/>
    </source>
</evidence>
<dbReference type="Pfam" id="PF01556">
    <property type="entry name" value="DnaJ_C"/>
    <property type="match status" value="1"/>
</dbReference>
<dbReference type="OrthoDB" id="9779889at2"/>
<dbReference type="GO" id="GO:0005737">
    <property type="term" value="C:cytoplasm"/>
    <property type="evidence" value="ECO:0007669"/>
    <property type="project" value="TreeGrafter"/>
</dbReference>
<dbReference type="GO" id="GO:0042026">
    <property type="term" value="P:protein refolding"/>
    <property type="evidence" value="ECO:0007669"/>
    <property type="project" value="TreeGrafter"/>
</dbReference>
<sequence>MQYKDYYQVLGVSKTASSEEIRKAYRELAKKYHPDHNPGNKKAEEMFKEINEAYAVLNDKEKRARYDQLGSSYHDWEQQGGNSSNYNWSNWYSTTAQKGNTQSSYQDFSDFFGSEFGGAGGFSDFFSQIFGGMGSSQRSQSPFGSTRRTRTSDFSSVFQQDVPQIQEQKVTINLEQAFHGTLLILNINGKKIEAKIPAGAKNGTKIRLAGVLDQAGGKGDLILVIEVTKDMRFERKGDDLYIDIPVDLYTAVLGGQIIFQSIDEKLELKIPAGTQPDQLIRLTGKGMPKLKDKNSRGDLYGKIKVILPRTLNEKQKNLFEELRKIK</sequence>
<dbReference type="SUPFAM" id="SSF46565">
    <property type="entry name" value="Chaperone J-domain"/>
    <property type="match status" value="1"/>
</dbReference>
<evidence type="ECO:0000256" key="3">
    <source>
        <dbReference type="ARBA" id="ARBA00022771"/>
    </source>
</evidence>
<dbReference type="RefSeq" id="WP_062277213.1">
    <property type="nucleotide sequence ID" value="NZ_DF968179.1"/>
</dbReference>
<dbReference type="PANTHER" id="PTHR43096">
    <property type="entry name" value="DNAJ HOMOLOG 1, MITOCHONDRIAL-RELATED"/>
    <property type="match status" value="1"/>
</dbReference>
<evidence type="ECO:0000256" key="4">
    <source>
        <dbReference type="ARBA" id="ARBA00022833"/>
    </source>
</evidence>
<evidence type="ECO:0000259" key="6">
    <source>
        <dbReference type="PROSITE" id="PS50076"/>
    </source>
</evidence>
<dbReference type="PROSITE" id="PS00636">
    <property type="entry name" value="DNAJ_1"/>
    <property type="match status" value="1"/>
</dbReference>
<dbReference type="CDD" id="cd10747">
    <property type="entry name" value="DnaJ_C"/>
    <property type="match status" value="1"/>
</dbReference>
<evidence type="ECO:0000313" key="7">
    <source>
        <dbReference type="EMBL" id="GAP39255.1"/>
    </source>
</evidence>
<name>A0A0K8PAT7_9CHLR</name>
<feature type="domain" description="J" evidence="6">
    <location>
        <begin position="5"/>
        <end position="70"/>
    </location>
</feature>
<dbReference type="FunFam" id="2.60.260.20:FF:000005">
    <property type="entry name" value="Chaperone protein dnaJ 1, mitochondrial"/>
    <property type="match status" value="1"/>
</dbReference>
<dbReference type="Pfam" id="PF00226">
    <property type="entry name" value="DnaJ"/>
    <property type="match status" value="1"/>
</dbReference>
<keyword evidence="2" id="KW-0677">Repeat</keyword>
<dbReference type="InterPro" id="IPR001623">
    <property type="entry name" value="DnaJ_domain"/>
</dbReference>
<dbReference type="InterPro" id="IPR018253">
    <property type="entry name" value="DnaJ_domain_CS"/>
</dbReference>
<dbReference type="InterPro" id="IPR036869">
    <property type="entry name" value="J_dom_sf"/>
</dbReference>
<evidence type="ECO:0000256" key="5">
    <source>
        <dbReference type="ARBA" id="ARBA00023186"/>
    </source>
</evidence>
<dbReference type="CDD" id="cd06257">
    <property type="entry name" value="DnaJ"/>
    <property type="match status" value="1"/>
</dbReference>
<dbReference type="Gene3D" id="2.60.260.20">
    <property type="entry name" value="Urease metallochaperone UreE, N-terminal domain"/>
    <property type="match status" value="2"/>
</dbReference>
<proteinExistence type="predicted"/>
<dbReference type="STRING" id="1678840.ATC1_11177"/>
<dbReference type="AlphaFoldDB" id="A0A0K8PAT7"/>
<reference evidence="7" key="1">
    <citation type="journal article" date="2015" name="Genome Announc.">
        <title>Draft Genome Sequence of Anaerolineae Strain TC1, a Novel Isolate from a Methanogenic Wastewater Treatment System.</title>
        <authorList>
            <person name="Matsuura N."/>
            <person name="Tourlousse D.M."/>
            <person name="Sun L."/>
            <person name="Toyonaga M."/>
            <person name="Kuroda K."/>
            <person name="Ohashi A."/>
            <person name="Cruz R."/>
            <person name="Yamaguchi T."/>
            <person name="Sekiguchi Y."/>
        </authorList>
    </citation>
    <scope>NUCLEOTIDE SEQUENCE [LARGE SCALE GENOMIC DNA]</scope>
    <source>
        <strain evidence="7">TC1</strain>
    </source>
</reference>
<dbReference type="EMBL" id="DF968179">
    <property type="protein sequence ID" value="GAP39255.1"/>
    <property type="molecule type" value="Genomic_DNA"/>
</dbReference>
<keyword evidence="8" id="KW-1185">Reference proteome</keyword>
<keyword evidence="1" id="KW-0479">Metal-binding</keyword>
<dbReference type="Gene3D" id="1.10.287.110">
    <property type="entry name" value="DnaJ domain"/>
    <property type="match status" value="1"/>
</dbReference>